<dbReference type="AlphaFoldDB" id="A0AAV4NLX5"/>
<protein>
    <submittedName>
        <fullName evidence="2">Uncharacterized protein</fullName>
    </submittedName>
</protein>
<dbReference type="EMBL" id="BPLQ01001709">
    <property type="protein sequence ID" value="GIX84252.1"/>
    <property type="molecule type" value="Genomic_DNA"/>
</dbReference>
<accession>A0AAV4NLX5</accession>
<evidence type="ECO:0000313" key="3">
    <source>
        <dbReference type="Proteomes" id="UP001054837"/>
    </source>
</evidence>
<feature type="compositionally biased region" description="Polar residues" evidence="1">
    <location>
        <begin position="163"/>
        <end position="181"/>
    </location>
</feature>
<evidence type="ECO:0000313" key="2">
    <source>
        <dbReference type="EMBL" id="GIX84252.1"/>
    </source>
</evidence>
<gene>
    <name evidence="2" type="ORF">CDAR_48701</name>
</gene>
<sequence>MKILKQSYFTAKSRTVTGKIRISSISPETDQTNRVYPLVRPNNSCESRLPQDSKPLAFGRRGSYKAFHKGILSRKPPSEERTVTGKIRISSISRNRSNKTSLSISPSKQLLRGNTPPKTANPSPLERGLLQNIPQRNSFTEVSLRRENCDRKDTHLLHLQKPIKQNESVQTTPARQHSPQDSKPLAFGTGERITQIKSPNNEVLNAPLARQ</sequence>
<comment type="caution">
    <text evidence="2">The sequence shown here is derived from an EMBL/GenBank/DDBJ whole genome shotgun (WGS) entry which is preliminary data.</text>
</comment>
<name>A0AAV4NLX5_9ARAC</name>
<keyword evidence="3" id="KW-1185">Reference proteome</keyword>
<feature type="compositionally biased region" description="Polar residues" evidence="1">
    <location>
        <begin position="99"/>
        <end position="108"/>
    </location>
</feature>
<feature type="region of interest" description="Disordered" evidence="1">
    <location>
        <begin position="157"/>
        <end position="211"/>
    </location>
</feature>
<dbReference type="Proteomes" id="UP001054837">
    <property type="component" value="Unassembled WGS sequence"/>
</dbReference>
<proteinExistence type="predicted"/>
<feature type="region of interest" description="Disordered" evidence="1">
    <location>
        <begin position="88"/>
        <end position="128"/>
    </location>
</feature>
<organism evidence="2 3">
    <name type="scientific">Caerostris darwini</name>
    <dbReference type="NCBI Taxonomy" id="1538125"/>
    <lineage>
        <taxon>Eukaryota</taxon>
        <taxon>Metazoa</taxon>
        <taxon>Ecdysozoa</taxon>
        <taxon>Arthropoda</taxon>
        <taxon>Chelicerata</taxon>
        <taxon>Arachnida</taxon>
        <taxon>Araneae</taxon>
        <taxon>Araneomorphae</taxon>
        <taxon>Entelegynae</taxon>
        <taxon>Araneoidea</taxon>
        <taxon>Araneidae</taxon>
        <taxon>Caerostris</taxon>
    </lineage>
</organism>
<reference evidence="2 3" key="1">
    <citation type="submission" date="2021-06" db="EMBL/GenBank/DDBJ databases">
        <title>Caerostris darwini draft genome.</title>
        <authorList>
            <person name="Kono N."/>
            <person name="Arakawa K."/>
        </authorList>
    </citation>
    <scope>NUCLEOTIDE SEQUENCE [LARGE SCALE GENOMIC DNA]</scope>
</reference>
<evidence type="ECO:0000256" key="1">
    <source>
        <dbReference type="SAM" id="MobiDB-lite"/>
    </source>
</evidence>